<name>A0ABV9LBN3_9FLAO</name>
<dbReference type="InterPro" id="IPR025404">
    <property type="entry name" value="DUF4130"/>
</dbReference>
<dbReference type="EMBL" id="JBHSHB010000014">
    <property type="protein sequence ID" value="MFC4690570.1"/>
    <property type="molecule type" value="Genomic_DNA"/>
</dbReference>
<proteinExistence type="predicted"/>
<organism evidence="2 3">
    <name type="scientific">Dokdonia genika</name>
    <dbReference type="NCBI Taxonomy" id="308113"/>
    <lineage>
        <taxon>Bacteria</taxon>
        <taxon>Pseudomonadati</taxon>
        <taxon>Bacteroidota</taxon>
        <taxon>Flavobacteriia</taxon>
        <taxon>Flavobacteriales</taxon>
        <taxon>Flavobacteriaceae</taxon>
        <taxon>Dokdonia</taxon>
    </lineage>
</organism>
<dbReference type="Proteomes" id="UP001595878">
    <property type="component" value="Unassembled WGS sequence"/>
</dbReference>
<dbReference type="Pfam" id="PF13566">
    <property type="entry name" value="DUF4130"/>
    <property type="match status" value="1"/>
</dbReference>
<keyword evidence="3" id="KW-1185">Reference proteome</keyword>
<feature type="domain" description="DUF4130" evidence="1">
    <location>
        <begin position="85"/>
        <end position="253"/>
    </location>
</feature>
<dbReference type="InterPro" id="IPR023875">
    <property type="entry name" value="DNA_repair_put"/>
</dbReference>
<gene>
    <name evidence="2" type="ORF">ACFO5T_09040</name>
</gene>
<protein>
    <submittedName>
        <fullName evidence="2">TIGR03915 family putative DNA repair protein</fullName>
    </submittedName>
</protein>
<evidence type="ECO:0000313" key="2">
    <source>
        <dbReference type="EMBL" id="MFC4690570.1"/>
    </source>
</evidence>
<comment type="caution">
    <text evidence="2">The sequence shown here is derived from an EMBL/GenBank/DDBJ whole genome shotgun (WGS) entry which is preliminary data.</text>
</comment>
<accession>A0ABV9LBN3</accession>
<evidence type="ECO:0000259" key="1">
    <source>
        <dbReference type="Pfam" id="PF13566"/>
    </source>
</evidence>
<dbReference type="RefSeq" id="WP_375252787.1">
    <property type="nucleotide sequence ID" value="NZ_JBHSHB010000014.1"/>
</dbReference>
<evidence type="ECO:0000313" key="3">
    <source>
        <dbReference type="Proteomes" id="UP001595878"/>
    </source>
</evidence>
<sequence>MGMIDQYIYDGTFEGFLSAVFEVYERKPLVVKIVSERIATENFFDEEHTVYTDQVKADRVWKGIQTKIGKKAGDWIYRAFLSEKPDRERVLLRIIKKGFLGHRVTEDYADVDVLRLSNLVKMVGREKHRMDAFVRFKLTKDNVYFAEIEPDFDTLPLNAIHFKNRYADQKWLIYDRCRHYGVYYDLHKISYVKLEISKDINTSEAAPFYFTHDEMHYQDLWKNYFKSTNIPSRKNMRLHLQHVPRRYWKYLSEKQP</sequence>
<reference evidence="3" key="1">
    <citation type="journal article" date="2019" name="Int. J. Syst. Evol. Microbiol.">
        <title>The Global Catalogue of Microorganisms (GCM) 10K type strain sequencing project: providing services to taxonomists for standard genome sequencing and annotation.</title>
        <authorList>
            <consortium name="The Broad Institute Genomics Platform"/>
            <consortium name="The Broad Institute Genome Sequencing Center for Infectious Disease"/>
            <person name="Wu L."/>
            <person name="Ma J."/>
        </authorList>
    </citation>
    <scope>NUCLEOTIDE SEQUENCE [LARGE SCALE GENOMIC DNA]</scope>
    <source>
        <strain evidence="3">CGMCC 4.7427</strain>
    </source>
</reference>
<dbReference type="NCBIfam" id="TIGR03915">
    <property type="entry name" value="SAM_7_link_chp"/>
    <property type="match status" value="1"/>
</dbReference>